<gene>
    <name evidence="9" type="ORF">FFLO_00940</name>
</gene>
<keyword evidence="3" id="KW-0540">Nuclease</keyword>
<dbReference type="AlphaFoldDB" id="A0A8K0JS47"/>
<dbReference type="PANTHER" id="PTHR12801">
    <property type="entry name" value="RNA EXONUCLEASE REXO1 / RECO3 FAMILY MEMBER-RELATED"/>
    <property type="match status" value="1"/>
</dbReference>
<dbReference type="GO" id="GO:0005634">
    <property type="term" value="C:nucleus"/>
    <property type="evidence" value="ECO:0007669"/>
    <property type="project" value="UniProtKB-SubCell"/>
</dbReference>
<dbReference type="SMART" id="SM00479">
    <property type="entry name" value="EXOIII"/>
    <property type="match status" value="1"/>
</dbReference>
<evidence type="ECO:0000313" key="10">
    <source>
        <dbReference type="Proteomes" id="UP000812966"/>
    </source>
</evidence>
<feature type="compositionally biased region" description="Low complexity" evidence="7">
    <location>
        <begin position="79"/>
        <end position="106"/>
    </location>
</feature>
<evidence type="ECO:0000313" key="9">
    <source>
        <dbReference type="EMBL" id="KAG7571115.1"/>
    </source>
</evidence>
<name>A0A8K0JS47_9TREE</name>
<dbReference type="InterPro" id="IPR013520">
    <property type="entry name" value="Ribonucl_H"/>
</dbReference>
<keyword evidence="4" id="KW-0378">Hydrolase</keyword>
<dbReference type="FunFam" id="3.30.420.10:FF:000031">
    <property type="entry name" value="RNA exonuclease 1"/>
    <property type="match status" value="1"/>
</dbReference>
<dbReference type="InterPro" id="IPR036397">
    <property type="entry name" value="RNaseH_sf"/>
</dbReference>
<comment type="similarity">
    <text evidence="2">Belongs to the REXO1/REXO3 family.</text>
</comment>
<dbReference type="GO" id="GO:0003676">
    <property type="term" value="F:nucleic acid binding"/>
    <property type="evidence" value="ECO:0007669"/>
    <property type="project" value="InterPro"/>
</dbReference>
<dbReference type="InterPro" id="IPR034922">
    <property type="entry name" value="REX1-like_exo"/>
</dbReference>
<evidence type="ECO:0000256" key="2">
    <source>
        <dbReference type="ARBA" id="ARBA00006357"/>
    </source>
</evidence>
<dbReference type="InterPro" id="IPR012337">
    <property type="entry name" value="RNaseH-like_sf"/>
</dbReference>
<evidence type="ECO:0000256" key="6">
    <source>
        <dbReference type="ARBA" id="ARBA00023242"/>
    </source>
</evidence>
<keyword evidence="6" id="KW-0539">Nucleus</keyword>
<dbReference type="GO" id="GO:0010629">
    <property type="term" value="P:negative regulation of gene expression"/>
    <property type="evidence" value="ECO:0007669"/>
    <property type="project" value="UniProtKB-ARBA"/>
</dbReference>
<evidence type="ECO:0000256" key="4">
    <source>
        <dbReference type="ARBA" id="ARBA00022801"/>
    </source>
</evidence>
<dbReference type="Gene3D" id="3.30.420.10">
    <property type="entry name" value="Ribonuclease H-like superfamily/Ribonuclease H"/>
    <property type="match status" value="1"/>
</dbReference>
<protein>
    <recommendedName>
        <fullName evidence="8">Exonuclease domain-containing protein</fullName>
    </recommendedName>
</protein>
<dbReference type="InterPro" id="IPR047021">
    <property type="entry name" value="REXO1/3/4-like"/>
</dbReference>
<comment type="subcellular location">
    <subcellularLocation>
        <location evidence="1">Nucleus</location>
    </subcellularLocation>
</comment>
<evidence type="ECO:0000259" key="8">
    <source>
        <dbReference type="SMART" id="SM00479"/>
    </source>
</evidence>
<sequence length="586" mass="65270">MFSNLGLFSGVPCPDSQCNRRPCLFSHDRAITAEIIEGDELAKKTAAKLQARPTVWKAPPAKRQAISLSAPTPYMTVPSSSNSASSSRLPTASANAITNSSSSSSSRLPPKASLNLKIPVLQINSRLSRQPVMDRRKGLERLYDEYKRTYTRILPLNTDLAADHALAEEMAISFSTTVASYSSAVRSACMSIKTREPPKDLGSRFCGTIAEVKTKMKKWEEEQKSRLTRDKVKKYVATRAQMEVFGYLYACPPGEGSTHTTCLGERKMCDRCGVDFTVRGPSEQRADPHPPCVYHWGKATMERLDGVRMQRWSCCGSDRTLNEPGCAVAEFHVFKDGKSWKFSDRRGATDLQAEKREKEEEVEVLHSREGFRSTLKVLREIRDEDKVGATGRGEGEGIIDVDASRGEKRKRIQEPHEVVAMDCEMIYTSSGMSLARVSVLDAKGDTILDEFVKQTATILDVNEKFSGLTMEDMNSATKDLPEVRREMCRLIDEDTIIIGHGLENDLKSLRLVHRQVIDTAILFPHPKGAPFRRALRDLTSEKLGVFIQNNILEEGHDSGADARAALDLVKWKVRKDDAAPGDFSYA</sequence>
<feature type="region of interest" description="Disordered" evidence="7">
    <location>
        <begin position="67"/>
        <end position="110"/>
    </location>
</feature>
<evidence type="ECO:0000256" key="3">
    <source>
        <dbReference type="ARBA" id="ARBA00022722"/>
    </source>
</evidence>
<dbReference type="EMBL" id="JABELV010000011">
    <property type="protein sequence ID" value="KAG7571115.1"/>
    <property type="molecule type" value="Genomic_DNA"/>
</dbReference>
<comment type="caution">
    <text evidence="9">The sequence shown here is derived from an EMBL/GenBank/DDBJ whole genome shotgun (WGS) entry which is preliminary data.</text>
</comment>
<keyword evidence="5" id="KW-0269">Exonuclease</keyword>
<evidence type="ECO:0000256" key="7">
    <source>
        <dbReference type="SAM" id="MobiDB-lite"/>
    </source>
</evidence>
<evidence type="ECO:0000256" key="5">
    <source>
        <dbReference type="ARBA" id="ARBA00022839"/>
    </source>
</evidence>
<accession>A0A8K0JS47</accession>
<reference evidence="9" key="1">
    <citation type="submission" date="2020-04" db="EMBL/GenBank/DDBJ databases">
        <title>Analysis of mating type loci in Filobasidium floriforme.</title>
        <authorList>
            <person name="Nowrousian M."/>
        </authorList>
    </citation>
    <scope>NUCLEOTIDE SEQUENCE</scope>
    <source>
        <strain evidence="9">CBS 6242</strain>
    </source>
</reference>
<feature type="domain" description="Exonuclease" evidence="8">
    <location>
        <begin position="417"/>
        <end position="578"/>
    </location>
</feature>
<proteinExistence type="inferred from homology"/>
<dbReference type="PANTHER" id="PTHR12801:SF115">
    <property type="entry name" value="FI18136P1-RELATED"/>
    <property type="match status" value="1"/>
</dbReference>
<dbReference type="SUPFAM" id="SSF53098">
    <property type="entry name" value="Ribonuclease H-like"/>
    <property type="match status" value="1"/>
</dbReference>
<keyword evidence="10" id="KW-1185">Reference proteome</keyword>
<organism evidence="9 10">
    <name type="scientific">Filobasidium floriforme</name>
    <dbReference type="NCBI Taxonomy" id="5210"/>
    <lineage>
        <taxon>Eukaryota</taxon>
        <taxon>Fungi</taxon>
        <taxon>Dikarya</taxon>
        <taxon>Basidiomycota</taxon>
        <taxon>Agaricomycotina</taxon>
        <taxon>Tremellomycetes</taxon>
        <taxon>Filobasidiales</taxon>
        <taxon>Filobasidiaceae</taxon>
        <taxon>Filobasidium</taxon>
    </lineage>
</organism>
<dbReference type="GO" id="GO:0004527">
    <property type="term" value="F:exonuclease activity"/>
    <property type="evidence" value="ECO:0007669"/>
    <property type="project" value="UniProtKB-KW"/>
</dbReference>
<dbReference type="Proteomes" id="UP000812966">
    <property type="component" value="Unassembled WGS sequence"/>
</dbReference>
<dbReference type="CDD" id="cd06145">
    <property type="entry name" value="REX1_like"/>
    <property type="match status" value="1"/>
</dbReference>
<evidence type="ECO:0000256" key="1">
    <source>
        <dbReference type="ARBA" id="ARBA00004123"/>
    </source>
</evidence>